<keyword evidence="1" id="KW-0934">Plastid</keyword>
<dbReference type="EMBL" id="JABFUD020000002">
    <property type="protein sequence ID" value="KAI5082741.1"/>
    <property type="molecule type" value="Genomic_DNA"/>
</dbReference>
<dbReference type="InterPro" id="IPR004125">
    <property type="entry name" value="Signal_recog_particle_SRP54_M"/>
</dbReference>
<evidence type="ECO:0000256" key="3">
    <source>
        <dbReference type="ARBA" id="ARBA00023134"/>
    </source>
</evidence>
<dbReference type="GO" id="GO:0003924">
    <property type="term" value="F:GTPase activity"/>
    <property type="evidence" value="ECO:0007669"/>
    <property type="project" value="InterPro"/>
</dbReference>
<dbReference type="InterPro" id="IPR042101">
    <property type="entry name" value="SRP54_N_sf"/>
</dbReference>
<dbReference type="Gene3D" id="3.40.50.300">
    <property type="entry name" value="P-loop containing nucleotide triphosphate hydrolases"/>
    <property type="match status" value="1"/>
</dbReference>
<dbReference type="GO" id="GO:0005525">
    <property type="term" value="F:GTP binding"/>
    <property type="evidence" value="ECO:0007669"/>
    <property type="project" value="UniProtKB-KW"/>
</dbReference>
<proteinExistence type="predicted"/>
<dbReference type="GO" id="GO:0008312">
    <property type="term" value="F:7S RNA binding"/>
    <property type="evidence" value="ECO:0007669"/>
    <property type="project" value="InterPro"/>
</dbReference>
<dbReference type="Proteomes" id="UP000886520">
    <property type="component" value="Chromosome 3"/>
</dbReference>
<dbReference type="GO" id="GO:0006616">
    <property type="term" value="P:SRP-dependent cotranslational protein targeting to membrane, translocation"/>
    <property type="evidence" value="ECO:0007669"/>
    <property type="project" value="TreeGrafter"/>
</dbReference>
<dbReference type="GO" id="GO:0005786">
    <property type="term" value="C:signal recognition particle, endoplasmic reticulum targeting"/>
    <property type="evidence" value="ECO:0007669"/>
    <property type="project" value="TreeGrafter"/>
</dbReference>
<dbReference type="InterPro" id="IPR022941">
    <property type="entry name" value="SRP54"/>
</dbReference>
<accession>A0A9D4VA68</accession>
<dbReference type="GO" id="GO:0005829">
    <property type="term" value="C:cytosol"/>
    <property type="evidence" value="ECO:0007669"/>
    <property type="project" value="TreeGrafter"/>
</dbReference>
<comment type="caution">
    <text evidence="6">The sequence shown here is derived from an EMBL/GenBank/DDBJ whole genome shotgun (WGS) entry which is preliminary data.</text>
</comment>
<dbReference type="InterPro" id="IPR036891">
    <property type="entry name" value="Signal_recog_part_SRP54_M_sf"/>
</dbReference>
<dbReference type="Pfam" id="PF00448">
    <property type="entry name" value="SRP54"/>
    <property type="match status" value="1"/>
</dbReference>
<dbReference type="PANTHER" id="PTHR11564:SF5">
    <property type="entry name" value="SIGNAL RECOGNITION PARTICLE SUBUNIT SRP54"/>
    <property type="match status" value="1"/>
</dbReference>
<evidence type="ECO:0000256" key="4">
    <source>
        <dbReference type="ARBA" id="ARBA00048157"/>
    </source>
</evidence>
<evidence type="ECO:0000256" key="1">
    <source>
        <dbReference type="ARBA" id="ARBA00022528"/>
    </source>
</evidence>
<dbReference type="PROSITE" id="PS00300">
    <property type="entry name" value="SRP54"/>
    <property type="match status" value="1"/>
</dbReference>
<evidence type="ECO:0000313" key="6">
    <source>
        <dbReference type="EMBL" id="KAI5082741.1"/>
    </source>
</evidence>
<evidence type="ECO:0000313" key="7">
    <source>
        <dbReference type="Proteomes" id="UP000886520"/>
    </source>
</evidence>
<dbReference type="GO" id="GO:0030942">
    <property type="term" value="F:endoplasmic reticulum signal peptide binding"/>
    <property type="evidence" value="ECO:0007669"/>
    <property type="project" value="TreeGrafter"/>
</dbReference>
<dbReference type="OrthoDB" id="10250817at2759"/>
<keyword evidence="7" id="KW-1185">Reference proteome</keyword>
<evidence type="ECO:0000256" key="2">
    <source>
        <dbReference type="ARBA" id="ARBA00022741"/>
    </source>
</evidence>
<dbReference type="Pfam" id="PF02978">
    <property type="entry name" value="SRP_SPB"/>
    <property type="match status" value="1"/>
</dbReference>
<dbReference type="InterPro" id="IPR027417">
    <property type="entry name" value="P-loop_NTPase"/>
</dbReference>
<dbReference type="Gene3D" id="1.10.260.30">
    <property type="entry name" value="Signal recognition particle, SRP54 subunit, M-domain"/>
    <property type="match status" value="1"/>
</dbReference>
<reference evidence="6" key="1">
    <citation type="submission" date="2021-01" db="EMBL/GenBank/DDBJ databases">
        <title>Adiantum capillus-veneris genome.</title>
        <authorList>
            <person name="Fang Y."/>
            <person name="Liao Q."/>
        </authorList>
    </citation>
    <scope>NUCLEOTIDE SEQUENCE</scope>
    <source>
        <strain evidence="6">H3</strain>
        <tissue evidence="6">Leaf</tissue>
    </source>
</reference>
<evidence type="ECO:0000259" key="5">
    <source>
        <dbReference type="PROSITE" id="PS00300"/>
    </source>
</evidence>
<keyword evidence="2" id="KW-0547">Nucleotide-binding</keyword>
<keyword evidence="3" id="KW-0342">GTP-binding</keyword>
<dbReference type="Gene3D" id="1.20.120.140">
    <property type="entry name" value="Signal recognition particle SRP54, nucleotide-binding domain"/>
    <property type="match status" value="1"/>
</dbReference>
<gene>
    <name evidence="6" type="ORF">GOP47_0002484</name>
</gene>
<comment type="catalytic activity">
    <reaction evidence="4">
        <text>GTP + H2O = GDP + phosphate + H(+)</text>
        <dbReference type="Rhea" id="RHEA:19669"/>
        <dbReference type="ChEBI" id="CHEBI:15377"/>
        <dbReference type="ChEBI" id="CHEBI:15378"/>
        <dbReference type="ChEBI" id="CHEBI:37565"/>
        <dbReference type="ChEBI" id="CHEBI:43474"/>
        <dbReference type="ChEBI" id="CHEBI:58189"/>
        <dbReference type="EC" id="3.6.5.4"/>
    </reaction>
    <physiologicalReaction direction="left-to-right" evidence="4">
        <dbReference type="Rhea" id="RHEA:19670"/>
    </physiologicalReaction>
</comment>
<dbReference type="PANTHER" id="PTHR11564">
    <property type="entry name" value="SIGNAL RECOGNITION PARTICLE 54K PROTEIN SRP54"/>
    <property type="match status" value="1"/>
</dbReference>
<dbReference type="InterPro" id="IPR000897">
    <property type="entry name" value="SRP54_GTPase_dom"/>
</dbReference>
<feature type="domain" description="SRP54-type proteins GTP-binding" evidence="5">
    <location>
        <begin position="21"/>
        <end position="34"/>
    </location>
</feature>
<sequence>MDGTRAKGGGALSAVATTEGPIIFVGTGEHMDQFVPFDAKHFVDHLLGGGDWHGPVHKLVNAADDDDHAELDLPRFDRGFTLRAMHKVYQYLLRMGPFNDLALLLPAHKELSTKFSALGSAAIQVHDHHDSMTAVELDSTDISKLLLLQSSRIQRIARGSVLCRTCWKSSSNSANSSNPVRKEAITYWPSTWPCLAEIKETCHRGHGTQTIVHCLEAYFVVAVDRS</sequence>
<dbReference type="AlphaFoldDB" id="A0A9D4VA68"/>
<dbReference type="SUPFAM" id="SSF47446">
    <property type="entry name" value="Signal peptide-binding domain"/>
    <property type="match status" value="1"/>
</dbReference>
<name>A0A9D4VA68_ADICA</name>
<organism evidence="6 7">
    <name type="scientific">Adiantum capillus-veneris</name>
    <name type="common">Maidenhair fern</name>
    <dbReference type="NCBI Taxonomy" id="13818"/>
    <lineage>
        <taxon>Eukaryota</taxon>
        <taxon>Viridiplantae</taxon>
        <taxon>Streptophyta</taxon>
        <taxon>Embryophyta</taxon>
        <taxon>Tracheophyta</taxon>
        <taxon>Polypodiopsida</taxon>
        <taxon>Polypodiidae</taxon>
        <taxon>Polypodiales</taxon>
        <taxon>Pteridineae</taxon>
        <taxon>Pteridaceae</taxon>
        <taxon>Vittarioideae</taxon>
        <taxon>Adiantum</taxon>
    </lineage>
</organism>
<protein>
    <recommendedName>
        <fullName evidence="5">SRP54-type proteins GTP-binding domain-containing protein</fullName>
    </recommendedName>
</protein>
<keyword evidence="1" id="KW-0150">Chloroplast</keyword>